<reference evidence="1 2" key="1">
    <citation type="submission" date="2016-06" db="EMBL/GenBank/DDBJ databases">
        <authorList>
            <person name="Kjaerup R.B."/>
            <person name="Dalgaard T.S."/>
            <person name="Juul-Madsen H.R."/>
        </authorList>
    </citation>
    <scope>NUCLEOTIDE SEQUENCE [LARGE SCALE GENOMIC DNA]</scope>
    <source>
        <strain evidence="1">3</strain>
    </source>
</reference>
<accession>A0A1A8XPD1</accession>
<dbReference type="AlphaFoldDB" id="A0A1A8XPD1"/>
<gene>
    <name evidence="1" type="ORF">ACCAA_310050</name>
</gene>
<sequence length="62" mass="6405">MDKSSQGFAQGVDSLDEDARLAVGELDRGEVQCAGELDPTKSASRNDSGLVGCWGSCVTPTS</sequence>
<keyword evidence="2" id="KW-1185">Reference proteome</keyword>
<dbReference type="Proteomes" id="UP000199169">
    <property type="component" value="Unassembled WGS sequence"/>
</dbReference>
<proteinExistence type="predicted"/>
<protein>
    <submittedName>
        <fullName evidence="1">Uncharacterized protein</fullName>
    </submittedName>
</protein>
<organism evidence="1 2">
    <name type="scientific">Candidatus Accumulibacter aalborgensis</name>
    <dbReference type="NCBI Taxonomy" id="1860102"/>
    <lineage>
        <taxon>Bacteria</taxon>
        <taxon>Pseudomonadati</taxon>
        <taxon>Pseudomonadota</taxon>
        <taxon>Betaproteobacteria</taxon>
        <taxon>Candidatus Accumulibacter</taxon>
    </lineage>
</organism>
<name>A0A1A8XPD1_9PROT</name>
<evidence type="ECO:0000313" key="1">
    <source>
        <dbReference type="EMBL" id="SBT06297.1"/>
    </source>
</evidence>
<dbReference type="EMBL" id="FLQX01000107">
    <property type="protein sequence ID" value="SBT06297.1"/>
    <property type="molecule type" value="Genomic_DNA"/>
</dbReference>
<evidence type="ECO:0000313" key="2">
    <source>
        <dbReference type="Proteomes" id="UP000199169"/>
    </source>
</evidence>